<dbReference type="RefSeq" id="WP_267152469.1">
    <property type="nucleotide sequence ID" value="NZ_JAPMLT010000009.1"/>
</dbReference>
<evidence type="ECO:0000313" key="2">
    <source>
        <dbReference type="EMBL" id="MCX7571225.1"/>
    </source>
</evidence>
<proteinExistence type="predicted"/>
<keyword evidence="3" id="KW-1185">Reference proteome</keyword>
<evidence type="ECO:0000256" key="1">
    <source>
        <dbReference type="SAM" id="Phobius"/>
    </source>
</evidence>
<comment type="caution">
    <text evidence="2">The sequence shown here is derived from an EMBL/GenBank/DDBJ whole genome shotgun (WGS) entry which is preliminary data.</text>
</comment>
<gene>
    <name evidence="2" type="ORF">OS242_14835</name>
</gene>
<keyword evidence="1" id="KW-1133">Transmembrane helix</keyword>
<dbReference type="InterPro" id="IPR025833">
    <property type="entry name" value="GDYXXLXY"/>
</dbReference>
<keyword evidence="1" id="KW-0812">Transmembrane</keyword>
<feature type="transmembrane region" description="Helical" evidence="1">
    <location>
        <begin position="7"/>
        <end position="25"/>
    </location>
</feature>
<name>A0ABT3X6J6_9BACL</name>
<organism evidence="2 3">
    <name type="scientific">Tumebacillus lacus</name>
    <dbReference type="NCBI Taxonomy" id="2995335"/>
    <lineage>
        <taxon>Bacteria</taxon>
        <taxon>Bacillati</taxon>
        <taxon>Bacillota</taxon>
        <taxon>Bacilli</taxon>
        <taxon>Bacillales</taxon>
        <taxon>Alicyclobacillaceae</taxon>
        <taxon>Tumebacillus</taxon>
    </lineage>
</organism>
<protein>
    <submittedName>
        <fullName evidence="2">GDYXXLXY domain-containing protein</fullName>
    </submittedName>
</protein>
<dbReference type="Pfam" id="PF14345">
    <property type="entry name" value="GDYXXLXY"/>
    <property type="match status" value="1"/>
</dbReference>
<keyword evidence="1" id="KW-0472">Membrane</keyword>
<evidence type="ECO:0000313" key="3">
    <source>
        <dbReference type="Proteomes" id="UP001208017"/>
    </source>
</evidence>
<sequence>MSKTRSLLLGLAVVLQVAVLVWIALTNQRILDNGEPILLQTAPVDPSDPFRGEYVSLNYEISTIDLSAVNVDEGAAGIERGDTVYVDLFPDGKYHKANSVWTEIPFMLGGPRIQGRVEWRSENTIGVTYGIEQYFTPQGRAIEIERSPQDSVDVQIRLWNGSARVEKVLVNGKEFVR</sequence>
<dbReference type="Proteomes" id="UP001208017">
    <property type="component" value="Unassembled WGS sequence"/>
</dbReference>
<accession>A0ABT3X6J6</accession>
<dbReference type="EMBL" id="JAPMLT010000009">
    <property type="protein sequence ID" value="MCX7571225.1"/>
    <property type="molecule type" value="Genomic_DNA"/>
</dbReference>
<reference evidence="2 3" key="1">
    <citation type="submission" date="2022-11" db="EMBL/GenBank/DDBJ databases">
        <title>Study of microbial diversity in lake waters.</title>
        <authorList>
            <person name="Zhang J."/>
        </authorList>
    </citation>
    <scope>NUCLEOTIDE SEQUENCE [LARGE SCALE GENOMIC DNA]</scope>
    <source>
        <strain evidence="2 3">DT12</strain>
    </source>
</reference>